<keyword evidence="2" id="KW-1185">Reference proteome</keyword>
<reference evidence="1 2" key="1">
    <citation type="journal article" date="2011" name="J. Bacteriol.">
        <title>Complete genome sequence of the thermoacidophilic crenarchaeon Thermoproteus uzoniensis 768-20.</title>
        <authorList>
            <person name="Mardanov A.V."/>
            <person name="Gumerov V.M."/>
            <person name="Beletsky A.V."/>
            <person name="Prokofeva M.I."/>
            <person name="Bonch-Osmolovskaya E.A."/>
            <person name="Ravin N.V."/>
            <person name="Skryabin K.G."/>
        </authorList>
    </citation>
    <scope>NUCLEOTIDE SEQUENCE [LARGE SCALE GENOMIC DNA]</scope>
    <source>
        <strain evidence="1 2">768-20</strain>
    </source>
</reference>
<dbReference type="KEGG" id="tuz:TUZN_0350"/>
<dbReference type="EMBL" id="CP002590">
    <property type="protein sequence ID" value="AEA11847.1"/>
    <property type="molecule type" value="Genomic_DNA"/>
</dbReference>
<dbReference type="GeneID" id="10359896"/>
<dbReference type="Proteomes" id="UP000008138">
    <property type="component" value="Chromosome"/>
</dbReference>
<reference key="2">
    <citation type="submission" date="2011-03" db="EMBL/GenBank/DDBJ databases">
        <title>Complete genome sequence of the thermoacidophilic crenarchaeon Thermoproteus uzoniensis 768-20.</title>
        <authorList>
            <person name="Mardanov A.V."/>
            <person name="Gumerov V.M."/>
            <person name="Beletsky A.V."/>
            <person name="Prokofeva M.I."/>
            <person name="Bonch-Osmolovskaya E.A."/>
            <person name="Ravin N.V."/>
            <person name="Skryabin K.G."/>
        </authorList>
    </citation>
    <scope>NUCLEOTIDE SEQUENCE</scope>
    <source>
        <strain>768-20</strain>
    </source>
</reference>
<evidence type="ECO:0000313" key="2">
    <source>
        <dbReference type="Proteomes" id="UP000008138"/>
    </source>
</evidence>
<evidence type="ECO:0000313" key="1">
    <source>
        <dbReference type="EMBL" id="AEA11847.1"/>
    </source>
</evidence>
<dbReference type="GO" id="GO:0070573">
    <property type="term" value="F:metallodipeptidase activity"/>
    <property type="evidence" value="ECO:0007669"/>
    <property type="project" value="InterPro"/>
</dbReference>
<dbReference type="Gene3D" id="3.20.20.140">
    <property type="entry name" value="Metal-dependent hydrolases"/>
    <property type="match status" value="1"/>
</dbReference>
<dbReference type="PANTHER" id="PTHR10443">
    <property type="entry name" value="MICROSOMAL DIPEPTIDASE"/>
    <property type="match status" value="1"/>
</dbReference>
<dbReference type="SUPFAM" id="SSF51556">
    <property type="entry name" value="Metallo-dependent hydrolases"/>
    <property type="match status" value="1"/>
</dbReference>
<protein>
    <submittedName>
        <fullName evidence="1">Peptidase, putative</fullName>
    </submittedName>
</protein>
<gene>
    <name evidence="1" type="ordered locus">TUZN_0350</name>
</gene>
<name>F2L2Q9_THEU7</name>
<dbReference type="HOGENOM" id="CLU_031404_2_1_2"/>
<dbReference type="PANTHER" id="PTHR10443:SF12">
    <property type="entry name" value="DIPEPTIDASE"/>
    <property type="match status" value="1"/>
</dbReference>
<proteinExistence type="predicted"/>
<dbReference type="AlphaFoldDB" id="F2L2Q9"/>
<dbReference type="InterPro" id="IPR008257">
    <property type="entry name" value="Pept_M19"/>
</dbReference>
<dbReference type="RefSeq" id="WP_013679183.1">
    <property type="nucleotide sequence ID" value="NC_015315.1"/>
</dbReference>
<sequence>MIYDLHEDIAHYFFSGRRPDFDIDDEDRQSDLPKLRRAGVDLVFASIFPVAATYGPTGPGNAAAVGTKSLALEMFKMLYRLSERHGVHIVERVADLDREGLKFLLLMEGADALDDPSDLLLYFRLGLRALGITWNLDNKFGASCLSRKDYGLTAYGEELVALANKLGVILDLAHASKRTALEAISASKKPVVISHANAASVHRAARNVDDEVLEALKKNGGVIGITAIPSLTGERGTVQELVRHAVYIKESFGADILAIGTDALGVDKMVEGLETVDKLPAFLELLKEAGFSDSELEGIAYRNAKRVIEANLS</sequence>
<dbReference type="CDD" id="cd01301">
    <property type="entry name" value="rDP_like"/>
    <property type="match status" value="1"/>
</dbReference>
<dbReference type="PROSITE" id="PS51365">
    <property type="entry name" value="RENAL_DIPEPTIDASE_2"/>
    <property type="match status" value="1"/>
</dbReference>
<accession>F2L2Q9</accession>
<dbReference type="STRING" id="999630.TUZN_0350"/>
<dbReference type="GO" id="GO:0006508">
    <property type="term" value="P:proteolysis"/>
    <property type="evidence" value="ECO:0007669"/>
    <property type="project" value="InterPro"/>
</dbReference>
<dbReference type="InterPro" id="IPR032466">
    <property type="entry name" value="Metal_Hydrolase"/>
</dbReference>
<dbReference type="eggNOG" id="arCOG04083">
    <property type="taxonomic scope" value="Archaea"/>
</dbReference>
<dbReference type="OrthoDB" id="26221at2157"/>
<organism evidence="1 2">
    <name type="scientific">Thermoproteus uzoniensis (strain 768-20)</name>
    <dbReference type="NCBI Taxonomy" id="999630"/>
    <lineage>
        <taxon>Archaea</taxon>
        <taxon>Thermoproteota</taxon>
        <taxon>Thermoprotei</taxon>
        <taxon>Thermoproteales</taxon>
        <taxon>Thermoproteaceae</taxon>
        <taxon>Thermoproteus</taxon>
    </lineage>
</organism>
<dbReference type="Pfam" id="PF01244">
    <property type="entry name" value="Peptidase_M19"/>
    <property type="match status" value="1"/>
</dbReference>